<organism evidence="1 2">
    <name type="scientific">Cimex lectularius</name>
    <name type="common">Bed bug</name>
    <name type="synonym">Acanthia lectularia</name>
    <dbReference type="NCBI Taxonomy" id="79782"/>
    <lineage>
        <taxon>Eukaryota</taxon>
        <taxon>Metazoa</taxon>
        <taxon>Ecdysozoa</taxon>
        <taxon>Arthropoda</taxon>
        <taxon>Hexapoda</taxon>
        <taxon>Insecta</taxon>
        <taxon>Pterygota</taxon>
        <taxon>Neoptera</taxon>
        <taxon>Paraneoptera</taxon>
        <taxon>Hemiptera</taxon>
        <taxon>Heteroptera</taxon>
        <taxon>Panheteroptera</taxon>
        <taxon>Cimicomorpha</taxon>
        <taxon>Cimicidae</taxon>
        <taxon>Cimex</taxon>
    </lineage>
</organism>
<proteinExistence type="predicted"/>
<evidence type="ECO:0000313" key="2">
    <source>
        <dbReference type="Proteomes" id="UP000494040"/>
    </source>
</evidence>
<dbReference type="PANTHER" id="PTHR14187">
    <property type="entry name" value="ALPHA KINASE/ELONGATION FACTOR 2 KINASE"/>
    <property type="match status" value="1"/>
</dbReference>
<evidence type="ECO:0000313" key="1">
    <source>
        <dbReference type="EnsemblMetazoa" id="XP_014255174.1"/>
    </source>
</evidence>
<sequence>MKELPMHLDQPPGELTIENGVLGASMDSGINGSISPTGSQASQPESLAQAFNSQLCVMTPRMSPVGCSSDSSLECGKETDNLVEEVYVAKHSITKGIICAEQIESYAEKTPNIPMVELDGLEDVNLRRSCFVEKVVVNVENHKTQKSNDFDVVVSVDIGTTYTGYAFAFAKHPTDRQIHMMRQSEGGDRGLNNQKVPTVLLLTPEEKFHSFGYGARDAYHDLDPQEAKEWLYFDKFKINLHNNMDVNRDTQLNAVNGKSVSALSVFSQTLHYLKDQVYKEISDHGIMPTLRWVITVPALWTQQAKQFIRESAYMADICSPENSDRLLIALEPEAASVCCRHLHFDQIIKIENGSTKSGSYMVVDCGGGTVDITVHNVSSQNGTLRELHKATGGPCGSLGIDEEFSKLLDVVFGPNFMERFRQERSAAYNELMLSFESRKRSCTTYRSSSLNIFLPFAFIDFFRQISGMEVETAIKKYGCPELSWSNEGIMKIHPSLMFQLFQPTLDKIIEHVEAILSSRRLDDTISYLFLVGGFSESQILQEAIKDNFSDRVHIIIPQAVSLSVLKGGVLYGMNPSIITSRRVTHTYGLGVVKPFLNGIHPIDKLVIRGGQRWCVDVLERLIESGQPVSLGQKVSKKYTPASTKQSEIVLQVYATVSKTAQFITDANVHKCGRLRLVLPKTSDPKLREIVVSLIFGGTEVTAFAVDSATGQSVQTTLDFML</sequence>
<dbReference type="RefSeq" id="XP_014255174.1">
    <property type="nucleotide sequence ID" value="XM_014399688.2"/>
</dbReference>
<dbReference type="OMA" id="MGRCTSR"/>
<dbReference type="PANTHER" id="PTHR14187:SF46">
    <property type="entry name" value="HEAT SHOCK 70 KDA PROTEIN 12A"/>
    <property type="match status" value="1"/>
</dbReference>
<dbReference type="AlphaFoldDB" id="A0A8I6S3M5"/>
<dbReference type="SUPFAM" id="SSF53067">
    <property type="entry name" value="Actin-like ATPase domain"/>
    <property type="match status" value="2"/>
</dbReference>
<reference evidence="1" key="1">
    <citation type="submission" date="2022-01" db="UniProtKB">
        <authorList>
            <consortium name="EnsemblMetazoa"/>
        </authorList>
    </citation>
    <scope>IDENTIFICATION</scope>
</reference>
<protein>
    <recommendedName>
        <fullName evidence="3">Heat shock 70 kDa protein 12A</fullName>
    </recommendedName>
</protein>
<dbReference type="Proteomes" id="UP000494040">
    <property type="component" value="Unassembled WGS sequence"/>
</dbReference>
<evidence type="ECO:0008006" key="3">
    <source>
        <dbReference type="Google" id="ProtNLM"/>
    </source>
</evidence>
<dbReference type="OrthoDB" id="2963168at2759"/>
<accession>A0A8I6S3M5</accession>
<dbReference type="Gene3D" id="3.90.640.10">
    <property type="entry name" value="Actin, Chain A, domain 4"/>
    <property type="match status" value="1"/>
</dbReference>
<dbReference type="InterPro" id="IPR043129">
    <property type="entry name" value="ATPase_NBD"/>
</dbReference>
<dbReference type="KEGG" id="clec:106669866"/>
<dbReference type="Gene3D" id="3.30.420.40">
    <property type="match status" value="2"/>
</dbReference>
<dbReference type="EnsemblMetazoa" id="XM_014399688.2">
    <property type="protein sequence ID" value="XP_014255174.1"/>
    <property type="gene ID" value="LOC106669866"/>
</dbReference>
<name>A0A8I6S3M5_CIMLE</name>
<dbReference type="GeneID" id="106669866"/>
<keyword evidence="2" id="KW-1185">Reference proteome</keyword>